<proteinExistence type="inferred from homology"/>
<reference evidence="8" key="1">
    <citation type="submission" date="2020-06" db="EMBL/GenBank/DDBJ databases">
        <title>WGS assembly of Ceratodon purpureus strain R40.</title>
        <authorList>
            <person name="Carey S.B."/>
            <person name="Jenkins J."/>
            <person name="Shu S."/>
            <person name="Lovell J.T."/>
            <person name="Sreedasyam A."/>
            <person name="Maumus F."/>
            <person name="Tiley G.P."/>
            <person name="Fernandez-Pozo N."/>
            <person name="Barry K."/>
            <person name="Chen C."/>
            <person name="Wang M."/>
            <person name="Lipzen A."/>
            <person name="Daum C."/>
            <person name="Saski C.A."/>
            <person name="Payton A.C."/>
            <person name="Mcbreen J.C."/>
            <person name="Conrad R.E."/>
            <person name="Kollar L.M."/>
            <person name="Olsson S."/>
            <person name="Huttunen S."/>
            <person name="Landis J.B."/>
            <person name="Wickett N.J."/>
            <person name="Johnson M.G."/>
            <person name="Rensing S.A."/>
            <person name="Grimwood J."/>
            <person name="Schmutz J."/>
            <person name="Mcdaniel S.F."/>
        </authorList>
    </citation>
    <scope>NUCLEOTIDE SEQUENCE</scope>
    <source>
        <strain evidence="8">R40</strain>
    </source>
</reference>
<keyword evidence="3" id="KW-0949">S-adenosyl-L-methionine</keyword>
<keyword evidence="9" id="KW-1185">Reference proteome</keyword>
<keyword evidence="4" id="KW-0819">tRNA processing</keyword>
<dbReference type="PANTHER" id="PTHR21392:SF0">
    <property type="entry name" value="TRNA-URIDINE AMINOCARBOXYPROPYLTRANSFERASE 2"/>
    <property type="match status" value="1"/>
</dbReference>
<accession>A0A8T0I9P0</accession>
<keyword evidence="2" id="KW-0808">Transferase</keyword>
<dbReference type="EC" id="2.5.1.25" evidence="1"/>
<name>A0A8T0I9P0_CERPU</name>
<sequence length="362" mass="39774">MGCYGLLADVLTKPCLLNIRLCSYLCQPRKALSHRMSSSVVNSNLGGTSKAVEEGLKLVYTTKPPLKDTVTVTSQVVEEAQERSGVPTDVSDEDNAVVGDGCTSTSFKPRRAFCHTCRKAQSLCICVRIKTIVDNKVGITILQHPEEKDHHLGSARIAALSLRNIEVLAIPEVDERTSFRIRDKVPGSKRSIAGRVGNKGKKKVEPQVSLNPATDVEESDADLHLIPSWLNLPPGAGLLFPSDKAIDLVPELCEGEDCPTHLIVLDGTWSKAKRIYFENLWLHKLQHYNLPLSVPSMYGSVRREPKVGCLSTVESIVFALKLLEPATVGLDSLLEVFDSMIEDAKGFQAQTELKYRRSAVSE</sequence>
<evidence type="ECO:0000256" key="5">
    <source>
        <dbReference type="ARBA" id="ARBA00034489"/>
    </source>
</evidence>
<organism evidence="8 9">
    <name type="scientific">Ceratodon purpureus</name>
    <name type="common">Fire moss</name>
    <name type="synonym">Dicranum purpureum</name>
    <dbReference type="NCBI Taxonomy" id="3225"/>
    <lineage>
        <taxon>Eukaryota</taxon>
        <taxon>Viridiplantae</taxon>
        <taxon>Streptophyta</taxon>
        <taxon>Embryophyta</taxon>
        <taxon>Bryophyta</taxon>
        <taxon>Bryophytina</taxon>
        <taxon>Bryopsida</taxon>
        <taxon>Dicranidae</taxon>
        <taxon>Pseudoditrichales</taxon>
        <taxon>Ditrichaceae</taxon>
        <taxon>Ceratodon</taxon>
    </lineage>
</organism>
<dbReference type="Proteomes" id="UP000822688">
    <property type="component" value="Chromosome 4"/>
</dbReference>
<protein>
    <recommendedName>
        <fullName evidence="1">tRNA-uridine aminocarboxypropyltransferase</fullName>
        <ecNumber evidence="1">2.5.1.25</ecNumber>
    </recommendedName>
</protein>
<gene>
    <name evidence="8" type="ORF">KC19_4G146200</name>
</gene>
<dbReference type="PANTHER" id="PTHR21392">
    <property type="entry name" value="TRNA-URIDINE AMINOCARBOXYPROPYLTRANSFERASE 2"/>
    <property type="match status" value="1"/>
</dbReference>
<dbReference type="GO" id="GO:0008033">
    <property type="term" value="P:tRNA processing"/>
    <property type="evidence" value="ECO:0007669"/>
    <property type="project" value="UniProtKB-KW"/>
</dbReference>
<evidence type="ECO:0000256" key="1">
    <source>
        <dbReference type="ARBA" id="ARBA00012386"/>
    </source>
</evidence>
<dbReference type="GO" id="GO:0016432">
    <property type="term" value="F:tRNA-uridine aminocarboxypropyltransferase activity"/>
    <property type="evidence" value="ECO:0007669"/>
    <property type="project" value="UniProtKB-EC"/>
</dbReference>
<evidence type="ECO:0000256" key="4">
    <source>
        <dbReference type="ARBA" id="ARBA00022694"/>
    </source>
</evidence>
<dbReference type="SMART" id="SM01144">
    <property type="entry name" value="DTW"/>
    <property type="match status" value="1"/>
</dbReference>
<comment type="similarity">
    <text evidence="5">Belongs to the TDD superfamily. DTWD2 family.</text>
</comment>
<evidence type="ECO:0000259" key="7">
    <source>
        <dbReference type="SMART" id="SM01144"/>
    </source>
</evidence>
<evidence type="ECO:0000313" key="8">
    <source>
        <dbReference type="EMBL" id="KAG0580092.1"/>
    </source>
</evidence>
<evidence type="ECO:0000256" key="3">
    <source>
        <dbReference type="ARBA" id="ARBA00022691"/>
    </source>
</evidence>
<dbReference type="AlphaFoldDB" id="A0A8T0I9P0"/>
<evidence type="ECO:0000256" key="2">
    <source>
        <dbReference type="ARBA" id="ARBA00022679"/>
    </source>
</evidence>
<comment type="caution">
    <text evidence="8">The sequence shown here is derived from an EMBL/GenBank/DDBJ whole genome shotgun (WGS) entry which is preliminary data.</text>
</comment>
<feature type="domain" description="DTW" evidence="7">
    <location>
        <begin position="110"/>
        <end position="349"/>
    </location>
</feature>
<evidence type="ECO:0000313" key="9">
    <source>
        <dbReference type="Proteomes" id="UP000822688"/>
    </source>
</evidence>
<dbReference type="Pfam" id="PF03942">
    <property type="entry name" value="DTW"/>
    <property type="match status" value="1"/>
</dbReference>
<dbReference type="InterPro" id="IPR039262">
    <property type="entry name" value="DTWD2/TAPT"/>
</dbReference>
<comment type="catalytic activity">
    <reaction evidence="6">
        <text>a uridine in tRNA + S-adenosyl-L-methionine = a 3-[(3S)-3-amino-3-carboxypropyl]uridine in tRNA + S-methyl-5'-thioadenosine + H(+)</text>
        <dbReference type="Rhea" id="RHEA:62432"/>
        <dbReference type="Rhea" id="RHEA-COMP:13339"/>
        <dbReference type="Rhea" id="RHEA-COMP:16092"/>
        <dbReference type="ChEBI" id="CHEBI:15378"/>
        <dbReference type="ChEBI" id="CHEBI:17509"/>
        <dbReference type="ChEBI" id="CHEBI:59789"/>
        <dbReference type="ChEBI" id="CHEBI:65315"/>
        <dbReference type="ChEBI" id="CHEBI:82930"/>
        <dbReference type="EC" id="2.5.1.25"/>
    </reaction>
</comment>
<evidence type="ECO:0000256" key="6">
    <source>
        <dbReference type="ARBA" id="ARBA00048718"/>
    </source>
</evidence>
<dbReference type="EMBL" id="CM026424">
    <property type="protein sequence ID" value="KAG0580092.1"/>
    <property type="molecule type" value="Genomic_DNA"/>
</dbReference>
<dbReference type="InterPro" id="IPR005636">
    <property type="entry name" value="DTW"/>
</dbReference>